<proteinExistence type="predicted"/>
<dbReference type="PANTHER" id="PTHR33525:SF3">
    <property type="entry name" value="RIBONUCLEASE Y"/>
    <property type="match status" value="1"/>
</dbReference>
<dbReference type="InterPro" id="IPR029787">
    <property type="entry name" value="Nucleotide_cyclase"/>
</dbReference>
<dbReference type="InterPro" id="IPR052340">
    <property type="entry name" value="RNase_Y/CdgJ"/>
</dbReference>
<evidence type="ECO:0000313" key="4">
    <source>
        <dbReference type="Proteomes" id="UP000001887"/>
    </source>
</evidence>
<dbReference type="Pfam" id="PF08668">
    <property type="entry name" value="HDOD"/>
    <property type="match status" value="1"/>
</dbReference>
<dbReference type="PROSITE" id="PS51833">
    <property type="entry name" value="HDOD"/>
    <property type="match status" value="1"/>
</dbReference>
<name>D2R2D1_PIRSD</name>
<dbReference type="SUPFAM" id="SSF55073">
    <property type="entry name" value="Nucleotide cyclase"/>
    <property type="match status" value="1"/>
</dbReference>
<gene>
    <name evidence="3" type="ordered locus">Psta_0350</name>
</gene>
<sequence length="551" mass="58756">MFLSLMPFSPRAMNETNSAATLASYVARVRHLYTLPAVAAEVLRLTSEPTVDARSIKLCLENDPALTTRILRVVNSSLFGLSRQVTDLNQALALLGVKPLKMLVLGFSLPRNLQSSVDAQVLARYWKHSLLKAIASRELATRVFRISGDEAFLAGLLQDVGMLAMVQDLGESFTRFLDHVAQHGGNLLDLELDALGFDHLVVSSRLLDSWGLPETMTTAIAARPDCEPILRLSGPAKPIAMTLHLAELLVRMTEQPYGSALHELLFAGKAYGGISLETVQAIAQVMDERIGELANVLNLELPSGKTTSELLIAAHAALSDVAAEASREMIATGVEEQLLESTLALREQIATTARSTSSSAVASSGTVTTAAASLPHSVARESRSSNTSNFDPGLAGLVTSAIAQARNSRVPVSLAFVEIDRATDLCYTLGTSAAAGLMHEVGLALYEAVHGEGRVIEIASARWAVVLLDYQRSAATSVLRQLQSQWKRKSESADRGEKSSVATASISLSIGIATLALPSKNFPSEQLLAAADRCLTGAMLSGGDTIKTIEF</sequence>
<dbReference type="InterPro" id="IPR000160">
    <property type="entry name" value="GGDEF_dom"/>
</dbReference>
<feature type="domain" description="GGDEF" evidence="1">
    <location>
        <begin position="410"/>
        <end position="551"/>
    </location>
</feature>
<dbReference type="SMART" id="SM00267">
    <property type="entry name" value="GGDEF"/>
    <property type="match status" value="1"/>
</dbReference>
<protein>
    <submittedName>
        <fullName evidence="3">Putative signal transduction protein</fullName>
    </submittedName>
</protein>
<dbReference type="STRING" id="530564.Psta_0350"/>
<dbReference type="SUPFAM" id="SSF109604">
    <property type="entry name" value="HD-domain/PDEase-like"/>
    <property type="match status" value="1"/>
</dbReference>
<keyword evidence="4" id="KW-1185">Reference proteome</keyword>
<accession>D2R2D1</accession>
<reference evidence="3 4" key="1">
    <citation type="journal article" date="2009" name="Stand. Genomic Sci.">
        <title>Complete genome sequence of Pirellula staleyi type strain (ATCC 27377).</title>
        <authorList>
            <person name="Clum A."/>
            <person name="Tindall B.J."/>
            <person name="Sikorski J."/>
            <person name="Ivanova N."/>
            <person name="Mavrommatis K."/>
            <person name="Lucas S."/>
            <person name="Glavina del Rio T."/>
            <person name="Nolan M."/>
            <person name="Chen F."/>
            <person name="Tice H."/>
            <person name="Pitluck S."/>
            <person name="Cheng J.F."/>
            <person name="Chertkov O."/>
            <person name="Brettin T."/>
            <person name="Han C."/>
            <person name="Detter J.C."/>
            <person name="Kuske C."/>
            <person name="Bruce D."/>
            <person name="Goodwin L."/>
            <person name="Ovchinikova G."/>
            <person name="Pati A."/>
            <person name="Mikhailova N."/>
            <person name="Chen A."/>
            <person name="Palaniappan K."/>
            <person name="Land M."/>
            <person name="Hauser L."/>
            <person name="Chang Y.J."/>
            <person name="Jeffries C.D."/>
            <person name="Chain P."/>
            <person name="Rohde M."/>
            <person name="Goker M."/>
            <person name="Bristow J."/>
            <person name="Eisen J.A."/>
            <person name="Markowitz V."/>
            <person name="Hugenholtz P."/>
            <person name="Kyrpides N.C."/>
            <person name="Klenk H.P."/>
            <person name="Lapidus A."/>
        </authorList>
    </citation>
    <scope>NUCLEOTIDE SEQUENCE [LARGE SCALE GENOMIC DNA]</scope>
    <source>
        <strain evidence="4">ATCC 27377 / DSM 6068 / ICPB 4128</strain>
    </source>
</reference>
<dbReference type="eggNOG" id="COG3706">
    <property type="taxonomic scope" value="Bacteria"/>
</dbReference>
<dbReference type="Gene3D" id="1.10.3210.10">
    <property type="entry name" value="Hypothetical protein af1432"/>
    <property type="match status" value="1"/>
</dbReference>
<evidence type="ECO:0000313" key="3">
    <source>
        <dbReference type="EMBL" id="ADB15040.1"/>
    </source>
</evidence>
<organism evidence="3 4">
    <name type="scientific">Pirellula staleyi (strain ATCC 27377 / DSM 6068 / ICPB 4128)</name>
    <name type="common">Pirella staleyi</name>
    <dbReference type="NCBI Taxonomy" id="530564"/>
    <lineage>
        <taxon>Bacteria</taxon>
        <taxon>Pseudomonadati</taxon>
        <taxon>Planctomycetota</taxon>
        <taxon>Planctomycetia</taxon>
        <taxon>Pirellulales</taxon>
        <taxon>Pirellulaceae</taxon>
        <taxon>Pirellula</taxon>
    </lineage>
</organism>
<dbReference type="PROSITE" id="PS50887">
    <property type="entry name" value="GGDEF"/>
    <property type="match status" value="1"/>
</dbReference>
<dbReference type="HOGENOM" id="CLU_502202_0_0_0"/>
<dbReference type="EMBL" id="CP001848">
    <property type="protein sequence ID" value="ADB15040.1"/>
    <property type="molecule type" value="Genomic_DNA"/>
</dbReference>
<dbReference type="AlphaFoldDB" id="D2R2D1"/>
<dbReference type="PANTHER" id="PTHR33525">
    <property type="match status" value="1"/>
</dbReference>
<dbReference type="InterPro" id="IPR013976">
    <property type="entry name" value="HDOD"/>
</dbReference>
<dbReference type="Proteomes" id="UP000001887">
    <property type="component" value="Chromosome"/>
</dbReference>
<dbReference type="eggNOG" id="COG1639">
    <property type="taxonomic scope" value="Bacteria"/>
</dbReference>
<dbReference type="Pfam" id="PF00990">
    <property type="entry name" value="GGDEF"/>
    <property type="match status" value="1"/>
</dbReference>
<dbReference type="KEGG" id="psl:Psta_0350"/>
<dbReference type="OrthoDB" id="243535at2"/>
<evidence type="ECO:0000259" key="2">
    <source>
        <dbReference type="PROSITE" id="PS51833"/>
    </source>
</evidence>
<evidence type="ECO:0000259" key="1">
    <source>
        <dbReference type="PROSITE" id="PS50887"/>
    </source>
</evidence>
<dbReference type="InterPro" id="IPR043128">
    <property type="entry name" value="Rev_trsase/Diguanyl_cyclase"/>
</dbReference>
<dbReference type="Gene3D" id="3.30.70.270">
    <property type="match status" value="1"/>
</dbReference>
<feature type="domain" description="HDOD" evidence="2">
    <location>
        <begin position="32"/>
        <end position="226"/>
    </location>
</feature>